<dbReference type="EMBL" id="KM507819">
    <property type="protein sequence ID" value="AIT14469.1"/>
    <property type="molecule type" value="Genomic_DNA"/>
</dbReference>
<dbReference type="Proteomes" id="UP000029889">
    <property type="component" value="Segment"/>
</dbReference>
<proteinExistence type="predicted"/>
<name>A0A097EYF1_9CAUD</name>
<dbReference type="RefSeq" id="YP_009102166.1">
    <property type="nucleotide sequence ID" value="NC_025447.1"/>
</dbReference>
<dbReference type="Pfam" id="PF16724">
    <property type="entry name" value="T4-gp15_tss"/>
    <property type="match status" value="1"/>
</dbReference>
<organism evidence="1 2">
    <name type="scientific">Escherichia phage 121Q</name>
    <dbReference type="NCBI Taxonomy" id="1555202"/>
    <lineage>
        <taxon>Viruses</taxon>
        <taxon>Duplodnaviria</taxon>
        <taxon>Heunggongvirae</taxon>
        <taxon>Uroviricota</taxon>
        <taxon>Caudoviricetes</taxon>
        <taxon>Asteriusvirus</taxon>
        <taxon>Asteriusvirus av121Q</taxon>
    </lineage>
</organism>
<gene>
    <name evidence="1" type="primary">579</name>
    <name evidence="1" type="ORF">PBI_121Q_579</name>
</gene>
<sequence length="447" mass="51663">MKIDYYYDGQFRRVLKHLIRVFGEFQVQNGIDANGNPKYKKVPCRYADISRMAAAIINGNSENVLPSAPIMTISVNQLKLDRKNIRSNANETIVMGSNKSPAINEYTKDLDTQYKIVRHNPVPWTFTFDLNIWVTQTQTKMELFEQISTLFAPSIQLQLSDNPLDWTSLSDVELIDCQFSTRGFPQGTDPDLDIMVLTFETTIWFSLPAIVEKPKLIQQITTNIKGARDEFDFEMGNYSDIITDVFTPKNLCIKVEEITNSKYNLPDTYQLTLVSQSLSAVSPNGGIYSWEKYLKYLEPNFDDKKVGIKFQQSIEEDNPLKGHIASYGENEDANKIIVQLDNTNYTVDYTIHGFVQKDSVLSSALPEQYYVNNSIHNIIYKETEIPSNYLFKITNDGAQLIDPSTVRNYIYNKEDNGYYRYNDKFKWHKSIMPVYRQGYWKITFTDK</sequence>
<reference evidence="1 2" key="1">
    <citation type="submission" date="2014-09" db="EMBL/GenBank/DDBJ databases">
        <authorList>
            <person name="Lapin J.S."/>
            <person name="Pope W.H."/>
            <person name="Hua J."/>
            <person name="Ford M.E."/>
            <person name="Conway J.F."/>
            <person name="Hatfull G.F."/>
            <person name="Hendrix R.W."/>
        </authorList>
    </citation>
    <scope>NUCLEOTIDE SEQUENCE [LARGE SCALE GENOMIC DNA]</scope>
</reference>
<dbReference type="Gene3D" id="3.30.2000.40">
    <property type="entry name" value="Myoviridae tail sheath stabiliser"/>
    <property type="match status" value="1"/>
</dbReference>
<keyword evidence="2" id="KW-1185">Reference proteome</keyword>
<protein>
    <submittedName>
        <fullName evidence="1">Tail sheath stabilizer and completion protein</fullName>
    </submittedName>
</protein>
<dbReference type="OrthoDB" id="3686at10239"/>
<evidence type="ECO:0000313" key="1">
    <source>
        <dbReference type="EMBL" id="AIT14469.1"/>
    </source>
</evidence>
<evidence type="ECO:0000313" key="2">
    <source>
        <dbReference type="Proteomes" id="UP000029889"/>
    </source>
</evidence>
<dbReference type="InterPro" id="IPR038553">
    <property type="entry name" value="T4-gp15_tss_sf"/>
</dbReference>
<dbReference type="GeneID" id="22111619"/>
<dbReference type="KEGG" id="vg:22111619"/>
<dbReference type="InterPro" id="IPR031997">
    <property type="entry name" value="T4-gp15_tss"/>
</dbReference>
<accession>A0A097EYF1</accession>